<organism evidence="8 9">
    <name type="scientific">Flavivirga algicola</name>
    <dbReference type="NCBI Taxonomy" id="2729136"/>
    <lineage>
        <taxon>Bacteria</taxon>
        <taxon>Pseudomonadati</taxon>
        <taxon>Bacteroidota</taxon>
        <taxon>Flavobacteriia</taxon>
        <taxon>Flavobacteriales</taxon>
        <taxon>Flavobacteriaceae</taxon>
        <taxon>Flavivirga</taxon>
    </lineage>
</organism>
<reference evidence="8 9" key="1">
    <citation type="submission" date="2020-04" db="EMBL/GenBank/DDBJ databases">
        <title>A Flavivirga sp. nov.</title>
        <authorList>
            <person name="Sun X."/>
        </authorList>
    </citation>
    <scope>NUCLEOTIDE SEQUENCE [LARGE SCALE GENOMIC DNA]</scope>
    <source>
        <strain evidence="8 9">Y03</strain>
    </source>
</reference>
<evidence type="ECO:0000259" key="7">
    <source>
        <dbReference type="Pfam" id="PF04321"/>
    </source>
</evidence>
<dbReference type="EC" id="1.1.1.133" evidence="3 6"/>
<gene>
    <name evidence="8" type="primary">rfbD</name>
    <name evidence="8" type="ORF">HHX25_17625</name>
</gene>
<evidence type="ECO:0000256" key="3">
    <source>
        <dbReference type="ARBA" id="ARBA00012929"/>
    </source>
</evidence>
<sequence>MSTKVLVTGANGQLGKTIKELSSDNEDDLDFVFVSKEELDITEAKELRLFFNNNNFDYCINCAAYTNVDKAEKTPKIAFKVNAEGVKNLAELCKVTKTILIHISTDYVFDGEKETPYTIKDIPNPINEYGKSKLLGEQFVQEVLDGYFIIRVSWLYSKKYGKNFYRTILEKTKTENKLFVTDAQIGCPTNTESLAKYIVNLIRKNINIFGLYHFCDNKVMTWYDFAEQILKEKKLTSQIMLIKNSNYCTFAKRPKNSVLLNSNSLT</sequence>
<dbReference type="SUPFAM" id="SSF51735">
    <property type="entry name" value="NAD(P)-binding Rossmann-fold domains"/>
    <property type="match status" value="1"/>
</dbReference>
<evidence type="ECO:0000256" key="2">
    <source>
        <dbReference type="ARBA" id="ARBA00010944"/>
    </source>
</evidence>
<comment type="function">
    <text evidence="6">Catalyzes the reduction of dTDP-6-deoxy-L-lyxo-4-hexulose to yield dTDP-L-rhamnose.</text>
</comment>
<keyword evidence="6" id="KW-0521">NADP</keyword>
<evidence type="ECO:0000313" key="9">
    <source>
        <dbReference type="Proteomes" id="UP000746690"/>
    </source>
</evidence>
<dbReference type="InterPro" id="IPR036291">
    <property type="entry name" value="NAD(P)-bd_dom_sf"/>
</dbReference>
<dbReference type="PANTHER" id="PTHR10491">
    <property type="entry name" value="DTDP-4-DEHYDRORHAMNOSE REDUCTASE"/>
    <property type="match status" value="1"/>
</dbReference>
<comment type="caution">
    <text evidence="8">The sequence shown here is derived from an EMBL/GenBank/DDBJ whole genome shotgun (WGS) entry which is preliminary data.</text>
</comment>
<dbReference type="PANTHER" id="PTHR10491:SF4">
    <property type="entry name" value="METHIONINE ADENOSYLTRANSFERASE 2 SUBUNIT BETA"/>
    <property type="match status" value="1"/>
</dbReference>
<dbReference type="EMBL" id="JABBHF010000011">
    <property type="protein sequence ID" value="NMH89336.1"/>
    <property type="molecule type" value="Genomic_DNA"/>
</dbReference>
<evidence type="ECO:0000256" key="4">
    <source>
        <dbReference type="ARBA" id="ARBA00017099"/>
    </source>
</evidence>
<dbReference type="InterPro" id="IPR005913">
    <property type="entry name" value="dTDP_dehydrorham_reduct"/>
</dbReference>
<dbReference type="NCBIfam" id="TIGR01214">
    <property type="entry name" value="rmlD"/>
    <property type="match status" value="1"/>
</dbReference>
<name>A0ABX1S0G3_9FLAO</name>
<dbReference type="RefSeq" id="WP_169676217.1">
    <property type="nucleotide sequence ID" value="NZ_JABBHF010000011.1"/>
</dbReference>
<evidence type="ECO:0000256" key="1">
    <source>
        <dbReference type="ARBA" id="ARBA00004781"/>
    </source>
</evidence>
<dbReference type="InterPro" id="IPR029903">
    <property type="entry name" value="RmlD-like-bd"/>
</dbReference>
<dbReference type="Pfam" id="PF04321">
    <property type="entry name" value="RmlD_sub_bind"/>
    <property type="match status" value="1"/>
</dbReference>
<comment type="catalytic activity">
    <reaction evidence="5">
        <text>dTDP-beta-L-rhamnose + NADP(+) = dTDP-4-dehydro-beta-L-rhamnose + NADPH + H(+)</text>
        <dbReference type="Rhea" id="RHEA:21796"/>
        <dbReference type="ChEBI" id="CHEBI:15378"/>
        <dbReference type="ChEBI" id="CHEBI:57510"/>
        <dbReference type="ChEBI" id="CHEBI:57783"/>
        <dbReference type="ChEBI" id="CHEBI:58349"/>
        <dbReference type="ChEBI" id="CHEBI:62830"/>
        <dbReference type="EC" id="1.1.1.133"/>
    </reaction>
</comment>
<evidence type="ECO:0000256" key="5">
    <source>
        <dbReference type="ARBA" id="ARBA00048200"/>
    </source>
</evidence>
<dbReference type="CDD" id="cd05254">
    <property type="entry name" value="dTDP_HR_like_SDR_e"/>
    <property type="match status" value="1"/>
</dbReference>
<comment type="pathway">
    <text evidence="1 6">Carbohydrate biosynthesis; dTDP-L-rhamnose biosynthesis.</text>
</comment>
<feature type="domain" description="RmlD-like substrate binding" evidence="7">
    <location>
        <begin position="4"/>
        <end position="263"/>
    </location>
</feature>
<comment type="similarity">
    <text evidence="2 6">Belongs to the dTDP-4-dehydrorhamnose reductase family.</text>
</comment>
<protein>
    <recommendedName>
        <fullName evidence="4 6">dTDP-4-dehydrorhamnose reductase</fullName>
        <ecNumber evidence="3 6">1.1.1.133</ecNumber>
    </recommendedName>
</protein>
<proteinExistence type="inferred from homology"/>
<accession>A0ABX1S0G3</accession>
<evidence type="ECO:0000256" key="6">
    <source>
        <dbReference type="RuleBase" id="RU364082"/>
    </source>
</evidence>
<dbReference type="Gene3D" id="3.90.25.10">
    <property type="entry name" value="UDP-galactose 4-epimerase, domain 1"/>
    <property type="match status" value="1"/>
</dbReference>
<dbReference type="Gene3D" id="3.40.50.720">
    <property type="entry name" value="NAD(P)-binding Rossmann-like Domain"/>
    <property type="match status" value="1"/>
</dbReference>
<dbReference type="GO" id="GO:0008831">
    <property type="term" value="F:dTDP-4-dehydrorhamnose reductase activity"/>
    <property type="evidence" value="ECO:0007669"/>
    <property type="project" value="UniProtKB-EC"/>
</dbReference>
<keyword evidence="9" id="KW-1185">Reference proteome</keyword>
<evidence type="ECO:0000313" key="8">
    <source>
        <dbReference type="EMBL" id="NMH89336.1"/>
    </source>
</evidence>
<keyword evidence="6 8" id="KW-0560">Oxidoreductase</keyword>
<dbReference type="Proteomes" id="UP000746690">
    <property type="component" value="Unassembled WGS sequence"/>
</dbReference>